<accession>A0ABX2EV54</accession>
<dbReference type="InterPro" id="IPR016024">
    <property type="entry name" value="ARM-type_fold"/>
</dbReference>
<dbReference type="SUPFAM" id="SSF48371">
    <property type="entry name" value="ARM repeat"/>
    <property type="match status" value="1"/>
</dbReference>
<dbReference type="EMBL" id="JABRWJ010000036">
    <property type="protein sequence ID" value="NRF72473.1"/>
    <property type="molecule type" value="Genomic_DNA"/>
</dbReference>
<reference evidence="1 2" key="1">
    <citation type="submission" date="2020-05" db="EMBL/GenBank/DDBJ databases">
        <title>Aquincola sp. isolate from soil.</title>
        <authorList>
            <person name="Han J."/>
            <person name="Kim D.-U."/>
        </authorList>
    </citation>
    <scope>NUCLEOTIDE SEQUENCE [LARGE SCALE GENOMIC DNA]</scope>
    <source>
        <strain evidence="1 2">S2</strain>
    </source>
</reference>
<evidence type="ECO:0000313" key="2">
    <source>
        <dbReference type="Proteomes" id="UP000737171"/>
    </source>
</evidence>
<protein>
    <recommendedName>
        <fullName evidence="3">HEAT repeat domain-containing protein</fullName>
    </recommendedName>
</protein>
<sequence>MTHTEALSFLSLHQPMPGDSEISPETADRFIETLRFLEENPHPAAVPFLIGSVSEHTGLGMYEHIGFVLRKLPPYEVAPHLIQALKHGEATTRARAAWWAADCPCPALAKPIRDLLAVEQDPQVRYAAESALQVCLPNAP</sequence>
<dbReference type="Proteomes" id="UP000737171">
    <property type="component" value="Unassembled WGS sequence"/>
</dbReference>
<dbReference type="RefSeq" id="WP_173135763.1">
    <property type="nucleotide sequence ID" value="NZ_JABRWJ010000036.1"/>
</dbReference>
<gene>
    <name evidence="1" type="ORF">HLB44_36540</name>
</gene>
<evidence type="ECO:0000313" key="1">
    <source>
        <dbReference type="EMBL" id="NRF72473.1"/>
    </source>
</evidence>
<keyword evidence="2" id="KW-1185">Reference proteome</keyword>
<evidence type="ECO:0008006" key="3">
    <source>
        <dbReference type="Google" id="ProtNLM"/>
    </source>
</evidence>
<proteinExistence type="predicted"/>
<dbReference type="InterPro" id="IPR011989">
    <property type="entry name" value="ARM-like"/>
</dbReference>
<organism evidence="1 2">
    <name type="scientific">Pseudaquabacterium terrae</name>
    <dbReference type="NCBI Taxonomy" id="2732868"/>
    <lineage>
        <taxon>Bacteria</taxon>
        <taxon>Pseudomonadati</taxon>
        <taxon>Pseudomonadota</taxon>
        <taxon>Betaproteobacteria</taxon>
        <taxon>Burkholderiales</taxon>
        <taxon>Sphaerotilaceae</taxon>
        <taxon>Pseudaquabacterium</taxon>
    </lineage>
</organism>
<comment type="caution">
    <text evidence="1">The sequence shown here is derived from an EMBL/GenBank/DDBJ whole genome shotgun (WGS) entry which is preliminary data.</text>
</comment>
<dbReference type="Gene3D" id="1.25.10.10">
    <property type="entry name" value="Leucine-rich Repeat Variant"/>
    <property type="match status" value="1"/>
</dbReference>
<name>A0ABX2EV54_9BURK</name>